<dbReference type="InParanoid" id="B7Q788"/>
<dbReference type="VEuPathDB" id="VectorBase:ISCI024635"/>
<dbReference type="EMBL" id="DS873307">
    <property type="protein sequence ID" value="EEC14710.1"/>
    <property type="molecule type" value="Genomic_DNA"/>
</dbReference>
<dbReference type="EMBL" id="ABJB010851132">
    <property type="status" value="NOT_ANNOTATED_CDS"/>
    <property type="molecule type" value="Genomic_DNA"/>
</dbReference>
<dbReference type="HOGENOM" id="CLU_103203_0_0_1"/>
<evidence type="ECO:0000313" key="2">
    <source>
        <dbReference type="EnsemblMetazoa" id="ISCW024635-PA"/>
    </source>
</evidence>
<sequence length="251" mass="28288">GDMCGPETCKARDNCLCATTRPPNNLTVTEMPQFVTLSFDGAVNWGNMPFYRDLLAPTKRKNKRSGCNIGATFFVSHEYVDYPSVHELHHNGHEIALRSISDSTFLDYWKNLSSEGWKDEIFSQRALIAKSADVPASDIVGMRAPLLVTGGDNSYRMINETELQYDSSLPHLRTRGHQDPVFPYTLDYGPQTACVIPPCPELRYKGLWTIPMNVLFRKRKADGKLREFPCSTVEGCVPLPETKGDTFDYLQ</sequence>
<dbReference type="PANTHER" id="PTHR45985:SF8">
    <property type="entry name" value="CHITIN DEACETYLASE-LIKE 9, ISOFORM A"/>
    <property type="match status" value="1"/>
</dbReference>
<gene>
    <name evidence="1" type="ORF">IscW_ISCW024635</name>
</gene>
<evidence type="ECO:0000313" key="3">
    <source>
        <dbReference type="Proteomes" id="UP000001555"/>
    </source>
</evidence>
<name>B7Q788_IXOSC</name>
<protein>
    <submittedName>
        <fullName evidence="1">Peritrophic membrane chitin binding protein, putative</fullName>
    </submittedName>
</protein>
<reference evidence="1 3" key="1">
    <citation type="submission" date="2008-03" db="EMBL/GenBank/DDBJ databases">
        <title>Annotation of Ixodes scapularis.</title>
        <authorList>
            <consortium name="Ixodes scapularis Genome Project Consortium"/>
            <person name="Caler E."/>
            <person name="Hannick L.I."/>
            <person name="Bidwell S."/>
            <person name="Joardar V."/>
            <person name="Thiagarajan M."/>
            <person name="Amedeo P."/>
            <person name="Galinsky K.J."/>
            <person name="Schobel S."/>
            <person name="Inman J."/>
            <person name="Hostetler J."/>
            <person name="Miller J."/>
            <person name="Hammond M."/>
            <person name="Megy K."/>
            <person name="Lawson D."/>
            <person name="Kodira C."/>
            <person name="Sutton G."/>
            <person name="Meyer J."/>
            <person name="Hill C.A."/>
            <person name="Birren B."/>
            <person name="Nene V."/>
            <person name="Collins F."/>
            <person name="Alarcon-Chaidez F."/>
            <person name="Wikel S."/>
            <person name="Strausberg R."/>
        </authorList>
    </citation>
    <scope>NUCLEOTIDE SEQUENCE [LARGE SCALE GENOMIC DNA]</scope>
    <source>
        <strain evidence="3">Wikel</strain>
        <strain evidence="1">Wikel colony</strain>
    </source>
</reference>
<reference evidence="2" key="2">
    <citation type="submission" date="2020-05" db="UniProtKB">
        <authorList>
            <consortium name="EnsemblMetazoa"/>
        </authorList>
    </citation>
    <scope>IDENTIFICATION</scope>
    <source>
        <strain evidence="2">wikel</strain>
    </source>
</reference>
<dbReference type="PANTHER" id="PTHR45985">
    <property type="match status" value="1"/>
</dbReference>
<dbReference type="Gene3D" id="3.20.20.370">
    <property type="entry name" value="Glycoside hydrolase/deacetylase"/>
    <property type="match status" value="1"/>
</dbReference>
<dbReference type="EnsemblMetazoa" id="ISCW024635-RA">
    <property type="protein sequence ID" value="ISCW024635-PA"/>
    <property type="gene ID" value="ISCW024635"/>
</dbReference>
<dbReference type="SUPFAM" id="SSF88713">
    <property type="entry name" value="Glycoside hydrolase/deacetylase"/>
    <property type="match status" value="1"/>
</dbReference>
<proteinExistence type="predicted"/>
<dbReference type="PaxDb" id="6945-B7Q788"/>
<dbReference type="Proteomes" id="UP000001555">
    <property type="component" value="Unassembled WGS sequence"/>
</dbReference>
<dbReference type="VEuPathDB" id="VectorBase:ISCW024635"/>
<feature type="non-terminal residue" evidence="1">
    <location>
        <position position="1"/>
    </location>
</feature>
<dbReference type="InterPro" id="IPR052740">
    <property type="entry name" value="CE4"/>
</dbReference>
<dbReference type="VEuPathDB" id="VectorBase:ISCP_032131"/>
<dbReference type="GO" id="GO:0005975">
    <property type="term" value="P:carbohydrate metabolic process"/>
    <property type="evidence" value="ECO:0007669"/>
    <property type="project" value="InterPro"/>
</dbReference>
<evidence type="ECO:0000313" key="1">
    <source>
        <dbReference type="EMBL" id="EEC14710.1"/>
    </source>
</evidence>
<dbReference type="AlphaFoldDB" id="B7Q788"/>
<dbReference type="EMBL" id="ABJB010079350">
    <property type="status" value="NOT_ANNOTATED_CDS"/>
    <property type="molecule type" value="Genomic_DNA"/>
</dbReference>
<accession>B7Q788</accession>
<keyword evidence="3" id="KW-1185">Reference proteome</keyword>
<dbReference type="OrthoDB" id="504708at2759"/>
<organism>
    <name type="scientific">Ixodes scapularis</name>
    <name type="common">Black-legged tick</name>
    <name type="synonym">Deer tick</name>
    <dbReference type="NCBI Taxonomy" id="6945"/>
    <lineage>
        <taxon>Eukaryota</taxon>
        <taxon>Metazoa</taxon>
        <taxon>Ecdysozoa</taxon>
        <taxon>Arthropoda</taxon>
        <taxon>Chelicerata</taxon>
        <taxon>Arachnida</taxon>
        <taxon>Acari</taxon>
        <taxon>Parasitiformes</taxon>
        <taxon>Ixodida</taxon>
        <taxon>Ixodoidea</taxon>
        <taxon>Ixodidae</taxon>
        <taxon>Ixodinae</taxon>
        <taxon>Ixodes</taxon>
    </lineage>
</organism>
<dbReference type="InterPro" id="IPR011330">
    <property type="entry name" value="Glyco_hydro/deAcase_b/a-brl"/>
</dbReference>